<feature type="non-terminal residue" evidence="2">
    <location>
        <position position="71"/>
    </location>
</feature>
<accession>A0A6J4T9Z2</accession>
<dbReference type="EMBL" id="CADCVT010000298">
    <property type="protein sequence ID" value="CAA9517726.1"/>
    <property type="molecule type" value="Genomic_DNA"/>
</dbReference>
<evidence type="ECO:0000313" key="2">
    <source>
        <dbReference type="EMBL" id="CAA9517726.1"/>
    </source>
</evidence>
<evidence type="ECO:0000256" key="1">
    <source>
        <dbReference type="SAM" id="MobiDB-lite"/>
    </source>
</evidence>
<organism evidence="2">
    <name type="scientific">uncultured Solirubrobacteraceae bacterium</name>
    <dbReference type="NCBI Taxonomy" id="1162706"/>
    <lineage>
        <taxon>Bacteria</taxon>
        <taxon>Bacillati</taxon>
        <taxon>Actinomycetota</taxon>
        <taxon>Thermoleophilia</taxon>
        <taxon>Solirubrobacterales</taxon>
        <taxon>Solirubrobacteraceae</taxon>
        <taxon>environmental samples</taxon>
    </lineage>
</organism>
<proteinExistence type="predicted"/>
<dbReference type="AlphaFoldDB" id="A0A6J4T9Z2"/>
<name>A0A6J4T9Z2_9ACTN</name>
<sequence length="71" mass="7365">MPAAATARHGPPRQPARPASREPLEHAPDAGQSLALPKTPGPPARQPAAQPGLPQPVPAAWSPVTLDRDKD</sequence>
<reference evidence="2" key="1">
    <citation type="submission" date="2020-02" db="EMBL/GenBank/DDBJ databases">
        <authorList>
            <person name="Meier V. D."/>
        </authorList>
    </citation>
    <scope>NUCLEOTIDE SEQUENCE</scope>
    <source>
        <strain evidence="2">AVDCRST_MAG85</strain>
    </source>
</reference>
<protein>
    <submittedName>
        <fullName evidence="2">Uncharacterized protein</fullName>
    </submittedName>
</protein>
<feature type="region of interest" description="Disordered" evidence="1">
    <location>
        <begin position="1"/>
        <end position="71"/>
    </location>
</feature>
<gene>
    <name evidence="2" type="ORF">AVDCRST_MAG85-2718</name>
</gene>
<feature type="compositionally biased region" description="Basic and acidic residues" evidence="1">
    <location>
        <begin position="19"/>
        <end position="28"/>
    </location>
</feature>